<reference evidence="1" key="1">
    <citation type="submission" date="2020-08" db="EMBL/GenBank/DDBJ databases">
        <title>Multicomponent nature underlies the extraordinary mechanical properties of spider dragline silk.</title>
        <authorList>
            <person name="Kono N."/>
            <person name="Nakamura H."/>
            <person name="Mori M."/>
            <person name="Yoshida Y."/>
            <person name="Ohtoshi R."/>
            <person name="Malay A.D."/>
            <person name="Moran D.A.P."/>
            <person name="Tomita M."/>
            <person name="Numata K."/>
            <person name="Arakawa K."/>
        </authorList>
    </citation>
    <scope>NUCLEOTIDE SEQUENCE</scope>
</reference>
<gene>
    <name evidence="1" type="ORF">NPIL_133181</name>
</gene>
<dbReference type="EMBL" id="BMAW01023183">
    <property type="protein sequence ID" value="GFT81547.1"/>
    <property type="molecule type" value="Genomic_DNA"/>
</dbReference>
<dbReference type="AlphaFoldDB" id="A0A8X6U4W4"/>
<protein>
    <submittedName>
        <fullName evidence="1">Uncharacterized protein</fullName>
    </submittedName>
</protein>
<name>A0A8X6U4W4_NEPPI</name>
<proteinExistence type="predicted"/>
<keyword evidence="2" id="KW-1185">Reference proteome</keyword>
<dbReference type="Proteomes" id="UP000887013">
    <property type="component" value="Unassembled WGS sequence"/>
</dbReference>
<evidence type="ECO:0000313" key="1">
    <source>
        <dbReference type="EMBL" id="GFT81547.1"/>
    </source>
</evidence>
<accession>A0A8X6U4W4</accession>
<dbReference type="OrthoDB" id="6437042at2759"/>
<comment type="caution">
    <text evidence="1">The sequence shown here is derived from an EMBL/GenBank/DDBJ whole genome shotgun (WGS) entry which is preliminary data.</text>
</comment>
<organism evidence="1 2">
    <name type="scientific">Nephila pilipes</name>
    <name type="common">Giant wood spider</name>
    <name type="synonym">Nephila maculata</name>
    <dbReference type="NCBI Taxonomy" id="299642"/>
    <lineage>
        <taxon>Eukaryota</taxon>
        <taxon>Metazoa</taxon>
        <taxon>Ecdysozoa</taxon>
        <taxon>Arthropoda</taxon>
        <taxon>Chelicerata</taxon>
        <taxon>Arachnida</taxon>
        <taxon>Araneae</taxon>
        <taxon>Araneomorphae</taxon>
        <taxon>Entelegynae</taxon>
        <taxon>Araneoidea</taxon>
        <taxon>Nephilidae</taxon>
        <taxon>Nephila</taxon>
    </lineage>
</organism>
<evidence type="ECO:0000313" key="2">
    <source>
        <dbReference type="Proteomes" id="UP000887013"/>
    </source>
</evidence>
<sequence length="113" mass="12438">MMLIHSGPVLYLALVEDRLAYCPETLRDLGSRLDEGFGAKSSKETSNDEAVLSTVGIDSVSFHQQYISQAHVFASLSLLLEDGSTFTEDWLLIAVPFGTDAFHLTRSLLLFSI</sequence>